<reference evidence="2" key="1">
    <citation type="journal article" date="2022" name="Mol. Ecol. Resour.">
        <title>The genomes of chicory, endive, great burdock and yacon provide insights into Asteraceae palaeo-polyploidization history and plant inulin production.</title>
        <authorList>
            <person name="Fan W."/>
            <person name="Wang S."/>
            <person name="Wang H."/>
            <person name="Wang A."/>
            <person name="Jiang F."/>
            <person name="Liu H."/>
            <person name="Zhao H."/>
            <person name="Xu D."/>
            <person name="Zhang Y."/>
        </authorList>
    </citation>
    <scope>NUCLEOTIDE SEQUENCE [LARGE SCALE GENOMIC DNA]</scope>
    <source>
        <strain evidence="2">cv. Niubang</strain>
    </source>
</reference>
<proteinExistence type="predicted"/>
<comment type="caution">
    <text evidence="1">The sequence shown here is derived from an EMBL/GenBank/DDBJ whole genome shotgun (WGS) entry which is preliminary data.</text>
</comment>
<reference evidence="1 2" key="2">
    <citation type="journal article" date="2022" name="Mol. Ecol. Resour.">
        <title>The genomes of chicory, endive, great burdock and yacon provide insights into Asteraceae paleo-polyploidization history and plant inulin production.</title>
        <authorList>
            <person name="Fan W."/>
            <person name="Wang S."/>
            <person name="Wang H."/>
            <person name="Wang A."/>
            <person name="Jiang F."/>
            <person name="Liu H."/>
            <person name="Zhao H."/>
            <person name="Xu D."/>
            <person name="Zhang Y."/>
        </authorList>
    </citation>
    <scope>NUCLEOTIDE SEQUENCE [LARGE SCALE GENOMIC DNA]</scope>
    <source>
        <strain evidence="2">cv. Niubang</strain>
    </source>
</reference>
<evidence type="ECO:0000313" key="1">
    <source>
        <dbReference type="EMBL" id="KAI3696651.1"/>
    </source>
</evidence>
<evidence type="ECO:0000313" key="2">
    <source>
        <dbReference type="Proteomes" id="UP001055879"/>
    </source>
</evidence>
<protein>
    <submittedName>
        <fullName evidence="1">Uncharacterized protein</fullName>
    </submittedName>
</protein>
<keyword evidence="2" id="KW-1185">Reference proteome</keyword>
<sequence length="175" mass="20035">MADENRDPKWQSKVVADLKSITPQQVWPLFEDFCNFHKWLPTIDTCRHVEGVYGQPGLVRYCASTLPSPPSNGGDQSTPTTVVKWCHEKLLSIDPVQRSLRYEIAENNLGFTFYVGELKVMELNGEDDAGRCRIEWSFVCDPIEGWRLEDFSGYMRSSLEAMANRIEKEVQVVTN</sequence>
<name>A0ACB8ZG01_ARCLA</name>
<dbReference type="EMBL" id="CM042056">
    <property type="protein sequence ID" value="KAI3696651.1"/>
    <property type="molecule type" value="Genomic_DNA"/>
</dbReference>
<accession>A0ACB8ZG01</accession>
<gene>
    <name evidence="1" type="ORF">L6452_29101</name>
</gene>
<dbReference type="Proteomes" id="UP001055879">
    <property type="component" value="Linkage Group LG10"/>
</dbReference>
<organism evidence="1 2">
    <name type="scientific">Arctium lappa</name>
    <name type="common">Greater burdock</name>
    <name type="synonym">Lappa major</name>
    <dbReference type="NCBI Taxonomy" id="4217"/>
    <lineage>
        <taxon>Eukaryota</taxon>
        <taxon>Viridiplantae</taxon>
        <taxon>Streptophyta</taxon>
        <taxon>Embryophyta</taxon>
        <taxon>Tracheophyta</taxon>
        <taxon>Spermatophyta</taxon>
        <taxon>Magnoliopsida</taxon>
        <taxon>eudicotyledons</taxon>
        <taxon>Gunneridae</taxon>
        <taxon>Pentapetalae</taxon>
        <taxon>asterids</taxon>
        <taxon>campanulids</taxon>
        <taxon>Asterales</taxon>
        <taxon>Asteraceae</taxon>
        <taxon>Carduoideae</taxon>
        <taxon>Cardueae</taxon>
        <taxon>Arctiinae</taxon>
        <taxon>Arctium</taxon>
    </lineage>
</organism>